<sequence length="215" mass="24095">MSLRVTILGSGTSLGVPMIACPCMVCQSSNPKDKRLRSSVLVQSGETNLVIDTGPDFRMQMLQSGTTHLEGILITHCHKDHTAGLDDVRAFNWINNTKAHVYAEASVIKSLRQEFAYAFSESKYPGLPDIILNKIDEQPFEVEGLPVIPIRVMHHLLPVLGFRIGDFCYLTDTNHVPENQFSKIRGSKVLVVDACATKRTFHILIYHRHLNSLRN</sequence>
<dbReference type="InterPro" id="IPR001279">
    <property type="entry name" value="Metallo-B-lactamas"/>
</dbReference>
<dbReference type="PANTHER" id="PTHR42663:SF6">
    <property type="entry name" value="HYDROLASE C777.06C-RELATED"/>
    <property type="match status" value="1"/>
</dbReference>
<dbReference type="Pfam" id="PF12706">
    <property type="entry name" value="Lactamase_B_2"/>
    <property type="match status" value="1"/>
</dbReference>
<evidence type="ECO:0000313" key="3">
    <source>
        <dbReference type="Proteomes" id="UP000032900"/>
    </source>
</evidence>
<comment type="caution">
    <text evidence="2">The sequence shown here is derived from an EMBL/GenBank/DDBJ whole genome shotgun (WGS) entry which is preliminary data.</text>
</comment>
<proteinExistence type="predicted"/>
<evidence type="ECO:0000313" key="2">
    <source>
        <dbReference type="EMBL" id="GAO28719.1"/>
    </source>
</evidence>
<keyword evidence="3" id="KW-1185">Reference proteome</keyword>
<evidence type="ECO:0000259" key="1">
    <source>
        <dbReference type="SMART" id="SM00849"/>
    </source>
</evidence>
<dbReference type="Proteomes" id="UP000032900">
    <property type="component" value="Unassembled WGS sequence"/>
</dbReference>
<dbReference type="GO" id="GO:0016787">
    <property type="term" value="F:hydrolase activity"/>
    <property type="evidence" value="ECO:0007669"/>
    <property type="project" value="UniProtKB-KW"/>
</dbReference>
<dbReference type="InterPro" id="IPR036866">
    <property type="entry name" value="RibonucZ/Hydroxyglut_hydro"/>
</dbReference>
<accession>A0A0E9LTY5</accession>
<dbReference type="AlphaFoldDB" id="A0A0E9LTY5"/>
<dbReference type="RefSeq" id="WP_227625405.1">
    <property type="nucleotide sequence ID" value="NZ_BAZW01000004.1"/>
</dbReference>
<dbReference type="SUPFAM" id="SSF56281">
    <property type="entry name" value="Metallo-hydrolase/oxidoreductase"/>
    <property type="match status" value="1"/>
</dbReference>
<protein>
    <submittedName>
        <fullName evidence="2">Metal-dependent hydrolase</fullName>
    </submittedName>
</protein>
<name>A0A0E9LTY5_9BACT</name>
<dbReference type="Gene3D" id="3.60.15.10">
    <property type="entry name" value="Ribonuclease Z/Hydroxyacylglutathione hydrolase-like"/>
    <property type="match status" value="1"/>
</dbReference>
<dbReference type="SMART" id="SM00849">
    <property type="entry name" value="Lactamase_B"/>
    <property type="match status" value="1"/>
</dbReference>
<dbReference type="CDD" id="cd16279">
    <property type="entry name" value="metallo-hydrolase-like_MBL-fold"/>
    <property type="match status" value="1"/>
</dbReference>
<keyword evidence="2" id="KW-0378">Hydrolase</keyword>
<dbReference type="PANTHER" id="PTHR42663">
    <property type="entry name" value="HYDROLASE C777.06C-RELATED-RELATED"/>
    <property type="match status" value="1"/>
</dbReference>
<reference evidence="2 3" key="1">
    <citation type="journal article" date="2015" name="Microbes Environ.">
        <title>Distribution and evolution of nitrogen fixation genes in the phylum bacteroidetes.</title>
        <authorList>
            <person name="Inoue J."/>
            <person name="Oshima K."/>
            <person name="Suda W."/>
            <person name="Sakamoto M."/>
            <person name="Iino T."/>
            <person name="Noda S."/>
            <person name="Hongoh Y."/>
            <person name="Hattori M."/>
            <person name="Ohkuma M."/>
        </authorList>
    </citation>
    <scope>NUCLEOTIDE SEQUENCE [LARGE SCALE GENOMIC DNA]</scope>
    <source>
        <strain evidence="2">JCM 15548</strain>
    </source>
</reference>
<organism evidence="2 3">
    <name type="scientific">Geofilum rubicundum JCM 15548</name>
    <dbReference type="NCBI Taxonomy" id="1236989"/>
    <lineage>
        <taxon>Bacteria</taxon>
        <taxon>Pseudomonadati</taxon>
        <taxon>Bacteroidota</taxon>
        <taxon>Bacteroidia</taxon>
        <taxon>Marinilabiliales</taxon>
        <taxon>Marinilabiliaceae</taxon>
        <taxon>Geofilum</taxon>
    </lineage>
</organism>
<dbReference type="STRING" id="1236989.JCM15548_1842"/>
<gene>
    <name evidence="2" type="ORF">JCM15548_1842</name>
</gene>
<feature type="domain" description="Metallo-beta-lactamase" evidence="1">
    <location>
        <begin position="36"/>
        <end position="209"/>
    </location>
</feature>
<dbReference type="EMBL" id="BAZW01000004">
    <property type="protein sequence ID" value="GAO28719.1"/>
    <property type="molecule type" value="Genomic_DNA"/>
</dbReference>